<evidence type="ECO:0000313" key="4">
    <source>
        <dbReference type="EnsemblMetazoa" id="Aqu2.1.26860_001"/>
    </source>
</evidence>
<sequence length="224" mass="23004">METSNVAQALIVLAIISCVTGQRTGPYLYGNTSSVRDGKETVTGIFVSCDSDPMQTVHCTALCQDNSDNDVDALCITFGFEDGDTVLYNSSVHGAPPENITFVGNITCQPEATTLMNCTQDSNSQPFLPDCTEVLVLECFNYLPTSSTGSASSSASPSPSSSSTPGGTDPPTSGTNVGLIAGVSVAAVVVVAAVAVVVAVVGVLVYKNKRKSAVIPISIKPAKS</sequence>
<evidence type="ECO:0000256" key="1">
    <source>
        <dbReference type="SAM" id="MobiDB-lite"/>
    </source>
</evidence>
<dbReference type="AlphaFoldDB" id="A0A1X7UGT3"/>
<dbReference type="InParanoid" id="A0A1X7UGT3"/>
<evidence type="ECO:0000256" key="3">
    <source>
        <dbReference type="SAM" id="SignalP"/>
    </source>
</evidence>
<reference evidence="4" key="1">
    <citation type="submission" date="2017-05" db="UniProtKB">
        <authorList>
            <consortium name="EnsemblMetazoa"/>
        </authorList>
    </citation>
    <scope>IDENTIFICATION</scope>
</reference>
<evidence type="ECO:0000256" key="2">
    <source>
        <dbReference type="SAM" id="Phobius"/>
    </source>
</evidence>
<keyword evidence="2" id="KW-0812">Transmembrane</keyword>
<proteinExistence type="predicted"/>
<keyword evidence="2" id="KW-1133">Transmembrane helix</keyword>
<feature type="chain" id="PRO_5013141065" description="SRCR domain-containing protein" evidence="3">
    <location>
        <begin position="22"/>
        <end position="224"/>
    </location>
</feature>
<accession>A0A1X7UGT3</accession>
<keyword evidence="2" id="KW-0472">Membrane</keyword>
<feature type="signal peptide" evidence="3">
    <location>
        <begin position="1"/>
        <end position="21"/>
    </location>
</feature>
<feature type="transmembrane region" description="Helical" evidence="2">
    <location>
        <begin position="179"/>
        <end position="206"/>
    </location>
</feature>
<keyword evidence="3" id="KW-0732">Signal</keyword>
<name>A0A1X7UGT3_AMPQE</name>
<protein>
    <recommendedName>
        <fullName evidence="5">SRCR domain-containing protein</fullName>
    </recommendedName>
</protein>
<evidence type="ECO:0008006" key="5">
    <source>
        <dbReference type="Google" id="ProtNLM"/>
    </source>
</evidence>
<organism evidence="4">
    <name type="scientific">Amphimedon queenslandica</name>
    <name type="common">Sponge</name>
    <dbReference type="NCBI Taxonomy" id="400682"/>
    <lineage>
        <taxon>Eukaryota</taxon>
        <taxon>Metazoa</taxon>
        <taxon>Porifera</taxon>
        <taxon>Demospongiae</taxon>
        <taxon>Heteroscleromorpha</taxon>
        <taxon>Haplosclerida</taxon>
        <taxon>Niphatidae</taxon>
        <taxon>Amphimedon</taxon>
    </lineage>
</organism>
<dbReference type="EnsemblMetazoa" id="Aqu2.1.26860_001">
    <property type="protein sequence ID" value="Aqu2.1.26860_001"/>
    <property type="gene ID" value="Aqu2.1.26860"/>
</dbReference>
<feature type="region of interest" description="Disordered" evidence="1">
    <location>
        <begin position="147"/>
        <end position="173"/>
    </location>
</feature>